<protein>
    <submittedName>
        <fullName evidence="1">Uncharacterized protein</fullName>
    </submittedName>
</protein>
<sequence>MELARVHAAHVGTHAQPLSCGHPRQITMVAREESETASHEKAREESETATENMMLVFEYWKFASRFLTHSFVDSIIHSLTDFGNHIPWVGQWFVTVFTCRKSPGLRPASLPCLTR</sequence>
<gene>
    <name evidence="1" type="ORF">JG688_00014911</name>
</gene>
<proteinExistence type="predicted"/>
<dbReference type="EMBL" id="JAENGY010001499">
    <property type="protein sequence ID" value="KAG6948847.1"/>
    <property type="molecule type" value="Genomic_DNA"/>
</dbReference>
<organism evidence="1 2">
    <name type="scientific">Phytophthora aleatoria</name>
    <dbReference type="NCBI Taxonomy" id="2496075"/>
    <lineage>
        <taxon>Eukaryota</taxon>
        <taxon>Sar</taxon>
        <taxon>Stramenopiles</taxon>
        <taxon>Oomycota</taxon>
        <taxon>Peronosporomycetes</taxon>
        <taxon>Peronosporales</taxon>
        <taxon>Peronosporaceae</taxon>
        <taxon>Phytophthora</taxon>
    </lineage>
</organism>
<accession>A0A8J5I6P3</accession>
<dbReference type="Proteomes" id="UP000709295">
    <property type="component" value="Unassembled WGS sequence"/>
</dbReference>
<evidence type="ECO:0000313" key="1">
    <source>
        <dbReference type="EMBL" id="KAG6948847.1"/>
    </source>
</evidence>
<evidence type="ECO:0000313" key="2">
    <source>
        <dbReference type="Proteomes" id="UP000709295"/>
    </source>
</evidence>
<comment type="caution">
    <text evidence="1">The sequence shown here is derived from an EMBL/GenBank/DDBJ whole genome shotgun (WGS) entry which is preliminary data.</text>
</comment>
<reference evidence="1" key="1">
    <citation type="submission" date="2021-01" db="EMBL/GenBank/DDBJ databases">
        <title>Phytophthora aleatoria, a newly-described species from Pinus radiata is distinct from Phytophthora cactorum isolates based on comparative genomics.</title>
        <authorList>
            <person name="Mcdougal R."/>
            <person name="Panda P."/>
            <person name="Williams N."/>
            <person name="Studholme D.J."/>
        </authorList>
    </citation>
    <scope>NUCLEOTIDE SEQUENCE</scope>
    <source>
        <strain evidence="1">NZFS 4037</strain>
    </source>
</reference>
<dbReference type="AlphaFoldDB" id="A0A8J5I6P3"/>
<name>A0A8J5I6P3_9STRA</name>
<keyword evidence="2" id="KW-1185">Reference proteome</keyword>